<dbReference type="InterPro" id="IPR036047">
    <property type="entry name" value="F-box-like_dom_sf"/>
</dbReference>
<dbReference type="InterPro" id="IPR032675">
    <property type="entry name" value="LRR_dom_sf"/>
</dbReference>
<dbReference type="Gene3D" id="1.20.1280.50">
    <property type="match status" value="1"/>
</dbReference>
<accession>A0A1X2HE66</accession>
<keyword evidence="4" id="KW-1185">Reference proteome</keyword>
<dbReference type="InterPro" id="IPR001810">
    <property type="entry name" value="F-box_dom"/>
</dbReference>
<dbReference type="Gene3D" id="3.80.10.10">
    <property type="entry name" value="Ribonuclease Inhibitor"/>
    <property type="match status" value="1"/>
</dbReference>
<evidence type="ECO:0000313" key="3">
    <source>
        <dbReference type="EMBL" id="ORY97217.1"/>
    </source>
</evidence>
<dbReference type="SUPFAM" id="SSF52047">
    <property type="entry name" value="RNI-like"/>
    <property type="match status" value="1"/>
</dbReference>
<dbReference type="EMBL" id="MCGN01000004">
    <property type="protein sequence ID" value="ORY97217.1"/>
    <property type="molecule type" value="Genomic_DNA"/>
</dbReference>
<organism evidence="3 4">
    <name type="scientific">Syncephalastrum racemosum</name>
    <name type="common">Filamentous fungus</name>
    <dbReference type="NCBI Taxonomy" id="13706"/>
    <lineage>
        <taxon>Eukaryota</taxon>
        <taxon>Fungi</taxon>
        <taxon>Fungi incertae sedis</taxon>
        <taxon>Mucoromycota</taxon>
        <taxon>Mucoromycotina</taxon>
        <taxon>Mucoromycetes</taxon>
        <taxon>Mucorales</taxon>
        <taxon>Syncephalastraceae</taxon>
        <taxon>Syncephalastrum</taxon>
    </lineage>
</organism>
<sequence>MLDTHLENVIQSVTDDDWDMVEAETGAAYSAILQHQTARHFDDHNYALSTKYANELRHHFPESSSGHYWEGRIWEEKLYFSRAVLAYQKAIQLDPADSRSQEKLLIASKKSCRKVDFVSLLPAEILLHIFGLVPDARFKCMRVSRPWQSIIFALPQMWAYLNASFMKDFFFSPDGTRVDDIERSFRSFLGPCLKYFQMTTDIDLSIPLFWITKSKSTRIIEIVIFDRKKPNERFPGEPAPRKLHEILPYFATSLTHLTITSISYPTHSYMLFLLSLLPKLQSLQHKEHGPLVPEKRFFSPVPPQISDLRLLAWPLVSEGDAQQIGEYFAAYCPKLRDIAVTMSDMHILDASSFLDIVLQKCRNLRCFSTGPYRLVRDSETHEHDKSGLEFALIYNCVPFLDGTIASVLEHHQQTLEELYYTGKRRRRRVTPFDGFERVRSPISFLHLRTLSIDTFRAASGHTTDPLAHILRKCPVLQNVHLSSTRIGRDIATALAEVPQVTMLTLYDCAYTCNYILSQLLEALKYKDTLKGLTLEVSRTKYLLTQEALLVLVASIGSLRYLRLIRFDFTILNRSIVFMEEFIYIARNSGLAQNLVMLRFLPRLPDSPTDTAHDDMHELLESALGHALKNEMGSVEIEKMTHNFGDGFINKIYNSEPRDHRDGLIY</sequence>
<dbReference type="SUPFAM" id="SSF81383">
    <property type="entry name" value="F-box domain"/>
    <property type="match status" value="1"/>
</dbReference>
<dbReference type="Gene3D" id="1.25.40.1040">
    <property type="match status" value="1"/>
</dbReference>
<evidence type="ECO:0000313" key="4">
    <source>
        <dbReference type="Proteomes" id="UP000242180"/>
    </source>
</evidence>
<evidence type="ECO:0000259" key="2">
    <source>
        <dbReference type="Pfam" id="PF12937"/>
    </source>
</evidence>
<gene>
    <name evidence="3" type="ORF">BCR43DRAFT_562740</name>
</gene>
<evidence type="ECO:0000256" key="1">
    <source>
        <dbReference type="PROSITE-ProRule" id="PRU00339"/>
    </source>
</evidence>
<proteinExistence type="predicted"/>
<reference evidence="3 4" key="1">
    <citation type="submission" date="2016-07" db="EMBL/GenBank/DDBJ databases">
        <title>Pervasive Adenine N6-methylation of Active Genes in Fungi.</title>
        <authorList>
            <consortium name="DOE Joint Genome Institute"/>
            <person name="Mondo S.J."/>
            <person name="Dannebaum R.O."/>
            <person name="Kuo R.C."/>
            <person name="Labutti K."/>
            <person name="Haridas S."/>
            <person name="Kuo A."/>
            <person name="Salamov A."/>
            <person name="Ahrendt S.R."/>
            <person name="Lipzen A."/>
            <person name="Sullivan W."/>
            <person name="Andreopoulos W.B."/>
            <person name="Clum A."/>
            <person name="Lindquist E."/>
            <person name="Daum C."/>
            <person name="Ramamoorthy G.K."/>
            <person name="Gryganskyi A."/>
            <person name="Culley D."/>
            <person name="Magnuson J.K."/>
            <person name="James T.Y."/>
            <person name="O'Malley M.A."/>
            <person name="Stajich J.E."/>
            <person name="Spatafora J.W."/>
            <person name="Visel A."/>
            <person name="Grigoriev I.V."/>
        </authorList>
    </citation>
    <scope>NUCLEOTIDE SEQUENCE [LARGE SCALE GENOMIC DNA]</scope>
    <source>
        <strain evidence="3 4">NRRL 2496</strain>
    </source>
</reference>
<feature type="repeat" description="TPR" evidence="1">
    <location>
        <begin position="64"/>
        <end position="97"/>
    </location>
</feature>
<dbReference type="PROSITE" id="PS50005">
    <property type="entry name" value="TPR"/>
    <property type="match status" value="1"/>
</dbReference>
<dbReference type="AlphaFoldDB" id="A0A1X2HE66"/>
<comment type="caution">
    <text evidence="3">The sequence shown here is derived from an EMBL/GenBank/DDBJ whole genome shotgun (WGS) entry which is preliminary data.</text>
</comment>
<dbReference type="InterPro" id="IPR019734">
    <property type="entry name" value="TPR_rpt"/>
</dbReference>
<dbReference type="Pfam" id="PF12937">
    <property type="entry name" value="F-box-like"/>
    <property type="match status" value="1"/>
</dbReference>
<protein>
    <recommendedName>
        <fullName evidence="2">F-box domain-containing protein</fullName>
    </recommendedName>
</protein>
<feature type="domain" description="F-box" evidence="2">
    <location>
        <begin position="119"/>
        <end position="160"/>
    </location>
</feature>
<dbReference type="InParanoid" id="A0A1X2HE66"/>
<keyword evidence="1" id="KW-0802">TPR repeat</keyword>
<dbReference type="Proteomes" id="UP000242180">
    <property type="component" value="Unassembled WGS sequence"/>
</dbReference>
<name>A0A1X2HE66_SYNRA</name>